<sequence length="236" mass="27312">MNITLRRLLIRELEEELEAAKKIDAERLAEEIQRTGFNCLMCGKCCRREFGDNRVALMPEEISRIHDGSSLTLEDIAEPFNIEAESPEEEYLLQKETDMVDEEGNIHTFGWMLQRKKNRDCIFIPDERTDNRCSIYELRPHLCSTYPFYMEGLKLRISECEGLGKVIGLQESRELAGKVLNRYVCELQDTILTYKNYNGFITGGKGQLIAELNLKQGYLNYIVHNSEGTCKITKRI</sequence>
<organism evidence="1 2">
    <name type="scientific">Methanolobus mangrovi</name>
    <dbReference type="NCBI Taxonomy" id="3072977"/>
    <lineage>
        <taxon>Archaea</taxon>
        <taxon>Methanobacteriati</taxon>
        <taxon>Methanobacteriota</taxon>
        <taxon>Stenosarchaea group</taxon>
        <taxon>Methanomicrobia</taxon>
        <taxon>Methanosarcinales</taxon>
        <taxon>Methanosarcinaceae</taxon>
        <taxon>Methanolobus</taxon>
    </lineage>
</organism>
<evidence type="ECO:0000313" key="2">
    <source>
        <dbReference type="Proteomes" id="UP001183006"/>
    </source>
</evidence>
<dbReference type="PANTHER" id="PTHR35866">
    <property type="entry name" value="PUTATIVE-RELATED"/>
    <property type="match status" value="1"/>
</dbReference>
<dbReference type="EMBL" id="CP133594">
    <property type="protein sequence ID" value="WMW21666.1"/>
    <property type="molecule type" value="Genomic_DNA"/>
</dbReference>
<name>A0AA51UEH0_9EURY</name>
<dbReference type="RefSeq" id="WP_309307455.1">
    <property type="nucleotide sequence ID" value="NZ_CP133594.1"/>
</dbReference>
<dbReference type="PANTHER" id="PTHR35866:SF2">
    <property type="entry name" value="YKGJ FAMILY CYSTEINE CLUSTER PROTEIN"/>
    <property type="match status" value="1"/>
</dbReference>
<evidence type="ECO:0000313" key="1">
    <source>
        <dbReference type="EMBL" id="WMW21666.1"/>
    </source>
</evidence>
<gene>
    <name evidence="1" type="ORF">RE476_09760</name>
</gene>
<dbReference type="GeneID" id="84230427"/>
<accession>A0AA51UEH0</accession>
<dbReference type="InterPro" id="IPR005358">
    <property type="entry name" value="Puta_zinc/iron-chelating_dom"/>
</dbReference>
<reference evidence="1" key="1">
    <citation type="submission" date="2023-08" db="EMBL/GenBank/DDBJ databases">
        <title>Methanolobus mangrovi sp. nov. and Methanolobus sediminis sp. nov, two novel methylotrophic methanogens isolated from mangrove sediments in China.</title>
        <authorList>
            <person name="Zhou J."/>
        </authorList>
    </citation>
    <scope>NUCLEOTIDE SEQUENCE</scope>
    <source>
        <strain evidence="1">FTZ2</strain>
    </source>
</reference>
<dbReference type="KEGG" id="mmav:RE476_09760"/>
<dbReference type="Proteomes" id="UP001183006">
    <property type="component" value="Chromosome"/>
</dbReference>
<proteinExistence type="predicted"/>
<dbReference type="AlphaFoldDB" id="A0AA51UEH0"/>
<dbReference type="Pfam" id="PF03692">
    <property type="entry name" value="CxxCxxCC"/>
    <property type="match status" value="1"/>
</dbReference>
<keyword evidence="2" id="KW-1185">Reference proteome</keyword>
<protein>
    <submittedName>
        <fullName evidence="1">YkgJ family cysteine cluster protein</fullName>
    </submittedName>
</protein>